<dbReference type="InterPro" id="IPR052106">
    <property type="entry name" value="PINc/VapC_TA"/>
</dbReference>
<evidence type="ECO:0000313" key="3">
    <source>
        <dbReference type="Proteomes" id="UP000672097"/>
    </source>
</evidence>
<dbReference type="EMBL" id="JAGQDG010000003">
    <property type="protein sequence ID" value="MBQ0935266.1"/>
    <property type="molecule type" value="Genomic_DNA"/>
</dbReference>
<dbReference type="Gene3D" id="3.40.50.1010">
    <property type="entry name" value="5'-nuclease"/>
    <property type="match status" value="1"/>
</dbReference>
<evidence type="ECO:0000313" key="2">
    <source>
        <dbReference type="EMBL" id="MBQ0935266.1"/>
    </source>
</evidence>
<dbReference type="Proteomes" id="UP000672097">
    <property type="component" value="Unassembled WGS sequence"/>
</dbReference>
<sequence>MSGVFLDSNIILYVLSADAKKADRAEALLGQQPTISVQVLNEVTSVCRRKLQMSWDETHALLAAVKACCQVQPLTIETHAAACRLAEQHQLSFYDANIVAAALQSACQTLMSEDMHHGAKIQGLEICNPFVAAA</sequence>
<evidence type="ECO:0000259" key="1">
    <source>
        <dbReference type="Pfam" id="PF01850"/>
    </source>
</evidence>
<dbReference type="SUPFAM" id="SSF88723">
    <property type="entry name" value="PIN domain-like"/>
    <property type="match status" value="1"/>
</dbReference>
<organism evidence="2 3">
    <name type="scientific">Ideonella paludis</name>
    <dbReference type="NCBI Taxonomy" id="1233411"/>
    <lineage>
        <taxon>Bacteria</taxon>
        <taxon>Pseudomonadati</taxon>
        <taxon>Pseudomonadota</taxon>
        <taxon>Betaproteobacteria</taxon>
        <taxon>Burkholderiales</taxon>
        <taxon>Sphaerotilaceae</taxon>
        <taxon>Ideonella</taxon>
    </lineage>
</organism>
<dbReference type="RefSeq" id="WP_210808087.1">
    <property type="nucleotide sequence ID" value="NZ_JAGQDG010000003.1"/>
</dbReference>
<proteinExistence type="predicted"/>
<protein>
    <submittedName>
        <fullName evidence="2">PIN domain-containing protein</fullName>
    </submittedName>
</protein>
<dbReference type="PANTHER" id="PTHR38826">
    <property type="entry name" value="RIBONUCLEASE VAPC13"/>
    <property type="match status" value="1"/>
</dbReference>
<feature type="domain" description="PIN" evidence="1">
    <location>
        <begin position="4"/>
        <end position="114"/>
    </location>
</feature>
<dbReference type="PANTHER" id="PTHR38826:SF5">
    <property type="entry name" value="RIBONUCLEASE VAPC13"/>
    <property type="match status" value="1"/>
</dbReference>
<gene>
    <name evidence="2" type="ORF">KAK11_08005</name>
</gene>
<accession>A0ABS5DVW8</accession>
<dbReference type="Pfam" id="PF01850">
    <property type="entry name" value="PIN"/>
    <property type="match status" value="1"/>
</dbReference>
<dbReference type="CDD" id="cd18692">
    <property type="entry name" value="PIN_VapC-like"/>
    <property type="match status" value="1"/>
</dbReference>
<keyword evidence="3" id="KW-1185">Reference proteome</keyword>
<reference evidence="2 3" key="1">
    <citation type="submission" date="2021-04" db="EMBL/GenBank/DDBJ databases">
        <title>The genome sequence of type strain Ideonella paludis KCTC 32238.</title>
        <authorList>
            <person name="Liu Y."/>
        </authorList>
    </citation>
    <scope>NUCLEOTIDE SEQUENCE [LARGE SCALE GENOMIC DNA]</scope>
    <source>
        <strain evidence="2 3">KCTC 32238</strain>
    </source>
</reference>
<name>A0ABS5DVW8_9BURK</name>
<dbReference type="InterPro" id="IPR002716">
    <property type="entry name" value="PIN_dom"/>
</dbReference>
<comment type="caution">
    <text evidence="2">The sequence shown here is derived from an EMBL/GenBank/DDBJ whole genome shotgun (WGS) entry which is preliminary data.</text>
</comment>
<dbReference type="InterPro" id="IPR029060">
    <property type="entry name" value="PIN-like_dom_sf"/>
</dbReference>